<keyword evidence="1" id="KW-0540">Nuclease</keyword>
<dbReference type="SUPFAM" id="SSF53098">
    <property type="entry name" value="Ribonuclease H-like"/>
    <property type="match status" value="1"/>
</dbReference>
<dbReference type="RefSeq" id="WP_099877634.1">
    <property type="nucleotide sequence ID" value="NZ_CP024608.1"/>
</dbReference>
<keyword evidence="1" id="KW-0378">Hydrolase</keyword>
<accession>A0A2D2DNH2</accession>
<dbReference type="OrthoDB" id="9803925at2"/>
<organism evidence="1 2">
    <name type="scientific">Massilia violaceinigra</name>
    <dbReference type="NCBI Taxonomy" id="2045208"/>
    <lineage>
        <taxon>Bacteria</taxon>
        <taxon>Pseudomonadati</taxon>
        <taxon>Pseudomonadota</taxon>
        <taxon>Betaproteobacteria</taxon>
        <taxon>Burkholderiales</taxon>
        <taxon>Oxalobacteraceae</taxon>
        <taxon>Telluria group</taxon>
        <taxon>Massilia</taxon>
    </lineage>
</organism>
<dbReference type="InterPro" id="IPR036397">
    <property type="entry name" value="RNaseH_sf"/>
</dbReference>
<gene>
    <name evidence="1" type="ORF">CR152_20020</name>
</gene>
<dbReference type="GO" id="GO:0003676">
    <property type="term" value="F:nucleic acid binding"/>
    <property type="evidence" value="ECO:0007669"/>
    <property type="project" value="InterPro"/>
</dbReference>
<dbReference type="GO" id="GO:0004527">
    <property type="term" value="F:exonuclease activity"/>
    <property type="evidence" value="ECO:0007669"/>
    <property type="project" value="UniProtKB-KW"/>
</dbReference>
<evidence type="ECO:0000313" key="2">
    <source>
        <dbReference type="Proteomes" id="UP000229897"/>
    </source>
</evidence>
<reference evidence="1" key="1">
    <citation type="submission" date="2017-10" db="EMBL/GenBank/DDBJ databases">
        <title>Massilia psychrophilum sp. nov., a novel purple-pigmented bacterium isolated from Tianshan glacier, Xinjiang Municipality, China.</title>
        <authorList>
            <person name="Wang H."/>
        </authorList>
    </citation>
    <scope>NUCLEOTIDE SEQUENCE [LARGE SCALE GENOMIC DNA]</scope>
    <source>
        <strain evidence="1">B2</strain>
    </source>
</reference>
<dbReference type="Proteomes" id="UP000229897">
    <property type="component" value="Chromosome"/>
</dbReference>
<dbReference type="KEGG" id="mass:CR152_20020"/>
<proteinExistence type="predicted"/>
<dbReference type="AlphaFoldDB" id="A0A2D2DNH2"/>
<keyword evidence="2" id="KW-1185">Reference proteome</keyword>
<protein>
    <submittedName>
        <fullName evidence="1">Exonuclease</fullName>
    </submittedName>
</protein>
<evidence type="ECO:0000313" key="1">
    <source>
        <dbReference type="EMBL" id="ATQ76545.1"/>
    </source>
</evidence>
<dbReference type="InterPro" id="IPR012337">
    <property type="entry name" value="RNaseH-like_sf"/>
</dbReference>
<dbReference type="EMBL" id="CP024608">
    <property type="protein sequence ID" value="ATQ76545.1"/>
    <property type="molecule type" value="Genomic_DNA"/>
</dbReference>
<sequence>MKQEIYISTDVETDGPIPGPHSMLSIGSAAYLADKTCIATFSANLECLPDAAAHPATAAWWLTQPEAWAACRADLETPLAATQRYLAWVKSLPGKPVFVAYPAGFDFLFVYWYLIRFTGESPFSHSALDIKSYAMAVMKRDYRDSTKRNMPKHWFDPLPHSHVALDDAIEQGALFCNMLADNLARGRQDG</sequence>
<keyword evidence="1" id="KW-0269">Exonuclease</keyword>
<name>A0A2D2DNH2_9BURK</name>
<dbReference type="Gene3D" id="3.30.420.10">
    <property type="entry name" value="Ribonuclease H-like superfamily/Ribonuclease H"/>
    <property type="match status" value="1"/>
</dbReference>